<dbReference type="EMBL" id="QGNW01000404">
    <property type="protein sequence ID" value="RVW72903.1"/>
    <property type="molecule type" value="Genomic_DNA"/>
</dbReference>
<gene>
    <name evidence="2" type="ORF">CK203_056356</name>
</gene>
<evidence type="ECO:0000256" key="1">
    <source>
        <dbReference type="SAM" id="MobiDB-lite"/>
    </source>
</evidence>
<feature type="compositionally biased region" description="Basic and acidic residues" evidence="1">
    <location>
        <begin position="8"/>
        <end position="17"/>
    </location>
</feature>
<feature type="region of interest" description="Disordered" evidence="1">
    <location>
        <begin position="1"/>
        <end position="32"/>
    </location>
</feature>
<dbReference type="PANTHER" id="PTHR33018:SF31">
    <property type="entry name" value="TRANSPOSASE, PTTA_EN_SPM, PLANT"/>
    <property type="match status" value="1"/>
</dbReference>
<dbReference type="Proteomes" id="UP000288805">
    <property type="component" value="Unassembled WGS sequence"/>
</dbReference>
<comment type="caution">
    <text evidence="2">The sequence shown here is derived from an EMBL/GenBank/DDBJ whole genome shotgun (WGS) entry which is preliminary data.</text>
</comment>
<sequence length="486" mass="56158">MAPRRDKKQMDEKEGKQKITSPKRLRGPTLKPEIAKKRSEGLKIDIQYNDDGEGVGEGYVQLVSYMGVLARTMVPVYHTDWRVVPMELKEKLWDCVKGAFLVDENSKNNVISSIGTSFRSFRHRLTKEYILPYKDKPEYLLQPPTEYNYIPIEDWRKLVANRLSKEFQVKSKKGKERRAKYVYIHRVSRKGYAGLQEELMQKTGSRKPIDRWVLWKLARLKKGEYDEVTRPVVEKIDELTKAVEEGKITCVGQKDILTLALGTLEHPGRKSYLKVTSQRLARGKLVHFHGWKSLALPSVGPDDSKDAPGTISQEKMVSARFRRHSRRAAKSLRSKKLFSQGYEVGFHLEVPSFQLAAYIGLLQEEIHHTVQKGCEITSQQKGDFATLCKMLPSAWSDWLAMAVTSLFQLRIEHRLKHWIVDFLSFEMVYNMYQLDSIKCSKSGCYDCYQEYASWQILFTFSPCIPDLLLENDFQALPKIPHNSPQS</sequence>
<accession>A0A438GL09</accession>
<evidence type="ECO:0000313" key="2">
    <source>
        <dbReference type="EMBL" id="RVW72903.1"/>
    </source>
</evidence>
<dbReference type="AlphaFoldDB" id="A0A438GL09"/>
<proteinExistence type="predicted"/>
<reference evidence="2 3" key="1">
    <citation type="journal article" date="2018" name="PLoS Genet.">
        <title>Population sequencing reveals clonal diversity and ancestral inbreeding in the grapevine cultivar Chardonnay.</title>
        <authorList>
            <person name="Roach M.J."/>
            <person name="Johnson D.L."/>
            <person name="Bohlmann J."/>
            <person name="van Vuuren H.J."/>
            <person name="Jones S.J."/>
            <person name="Pretorius I.S."/>
            <person name="Schmidt S.A."/>
            <person name="Borneman A.R."/>
        </authorList>
    </citation>
    <scope>NUCLEOTIDE SEQUENCE [LARGE SCALE GENOMIC DNA]</scope>
    <source>
        <strain evidence="3">cv. Chardonnay</strain>
        <tissue evidence="2">Leaf</tissue>
    </source>
</reference>
<evidence type="ECO:0000313" key="3">
    <source>
        <dbReference type="Proteomes" id="UP000288805"/>
    </source>
</evidence>
<dbReference type="InterPro" id="IPR004252">
    <property type="entry name" value="Probable_transposase_24"/>
</dbReference>
<protein>
    <submittedName>
        <fullName evidence="2">Uncharacterized protein</fullName>
    </submittedName>
</protein>
<dbReference type="Pfam" id="PF03004">
    <property type="entry name" value="Transposase_24"/>
    <property type="match status" value="1"/>
</dbReference>
<organism evidence="2 3">
    <name type="scientific">Vitis vinifera</name>
    <name type="common">Grape</name>
    <dbReference type="NCBI Taxonomy" id="29760"/>
    <lineage>
        <taxon>Eukaryota</taxon>
        <taxon>Viridiplantae</taxon>
        <taxon>Streptophyta</taxon>
        <taxon>Embryophyta</taxon>
        <taxon>Tracheophyta</taxon>
        <taxon>Spermatophyta</taxon>
        <taxon>Magnoliopsida</taxon>
        <taxon>eudicotyledons</taxon>
        <taxon>Gunneridae</taxon>
        <taxon>Pentapetalae</taxon>
        <taxon>rosids</taxon>
        <taxon>Vitales</taxon>
        <taxon>Vitaceae</taxon>
        <taxon>Viteae</taxon>
        <taxon>Vitis</taxon>
    </lineage>
</organism>
<name>A0A438GL09_VITVI</name>
<dbReference type="PANTHER" id="PTHR33018">
    <property type="entry name" value="OS10G0338966 PROTEIN-RELATED"/>
    <property type="match status" value="1"/>
</dbReference>